<name>A0ABV5M3M0_9ACTN</name>
<evidence type="ECO:0000313" key="2">
    <source>
        <dbReference type="Proteomes" id="UP001589608"/>
    </source>
</evidence>
<protein>
    <submittedName>
        <fullName evidence="1">Uncharacterized protein</fullName>
    </submittedName>
</protein>
<dbReference type="RefSeq" id="WP_223095457.1">
    <property type="nucleotide sequence ID" value="NZ_CP061913.1"/>
</dbReference>
<proteinExistence type="predicted"/>
<organism evidence="1 2">
    <name type="scientific">Dactylosporangium vinaceum</name>
    <dbReference type="NCBI Taxonomy" id="53362"/>
    <lineage>
        <taxon>Bacteria</taxon>
        <taxon>Bacillati</taxon>
        <taxon>Actinomycetota</taxon>
        <taxon>Actinomycetes</taxon>
        <taxon>Micromonosporales</taxon>
        <taxon>Micromonosporaceae</taxon>
        <taxon>Dactylosporangium</taxon>
    </lineage>
</organism>
<dbReference type="EMBL" id="JBHMCA010000021">
    <property type="protein sequence ID" value="MFB9443455.1"/>
    <property type="molecule type" value="Genomic_DNA"/>
</dbReference>
<comment type="caution">
    <text evidence="1">The sequence shown here is derived from an EMBL/GenBank/DDBJ whole genome shotgun (WGS) entry which is preliminary data.</text>
</comment>
<sequence>MIADVFLLIGALIAFLSTAASDRRRVAREDRRQWDKAIRDAGVDIAAEGR</sequence>
<keyword evidence="2" id="KW-1185">Reference proteome</keyword>
<gene>
    <name evidence="1" type="ORF">ACFFTR_10200</name>
</gene>
<reference evidence="1 2" key="1">
    <citation type="submission" date="2024-09" db="EMBL/GenBank/DDBJ databases">
        <authorList>
            <person name="Sun Q."/>
            <person name="Mori K."/>
        </authorList>
    </citation>
    <scope>NUCLEOTIDE SEQUENCE [LARGE SCALE GENOMIC DNA]</scope>
    <source>
        <strain evidence="1 2">JCM 3307</strain>
    </source>
</reference>
<evidence type="ECO:0000313" key="1">
    <source>
        <dbReference type="EMBL" id="MFB9443455.1"/>
    </source>
</evidence>
<dbReference type="Proteomes" id="UP001589608">
    <property type="component" value="Unassembled WGS sequence"/>
</dbReference>
<accession>A0ABV5M3M0</accession>